<evidence type="ECO:0000313" key="2">
    <source>
        <dbReference type="Proteomes" id="UP000837932"/>
    </source>
</evidence>
<comment type="caution">
    <text evidence="1">The sequence shown here is derived from an EMBL/GenBank/DDBJ whole genome shotgun (WGS) entry which is preliminary data.</text>
</comment>
<evidence type="ECO:0000313" key="1">
    <source>
        <dbReference type="EMBL" id="CAH0994843.1"/>
    </source>
</evidence>
<gene>
    <name evidence="1" type="ORF">EMA8858_00955</name>
</gene>
<evidence type="ECO:0008006" key="3">
    <source>
        <dbReference type="Google" id="ProtNLM"/>
    </source>
</evidence>
<proteinExistence type="predicted"/>
<dbReference type="RefSeq" id="WP_238804978.1">
    <property type="nucleotide sequence ID" value="NZ_CAKLPY010000001.1"/>
</dbReference>
<organism evidence="1 2">
    <name type="scientific">Emticicia aquatica</name>
    <dbReference type="NCBI Taxonomy" id="1681835"/>
    <lineage>
        <taxon>Bacteria</taxon>
        <taxon>Pseudomonadati</taxon>
        <taxon>Bacteroidota</taxon>
        <taxon>Cytophagia</taxon>
        <taxon>Cytophagales</taxon>
        <taxon>Leadbetterellaceae</taxon>
        <taxon>Emticicia</taxon>
    </lineage>
</organism>
<protein>
    <recommendedName>
        <fullName evidence="3">Methyltransferase type 11 domain-containing protein</fullName>
    </recommendedName>
</protein>
<reference evidence="1" key="1">
    <citation type="submission" date="2021-12" db="EMBL/GenBank/DDBJ databases">
        <authorList>
            <person name="Rodrigo-Torres L."/>
            <person name="Arahal R. D."/>
            <person name="Lucena T."/>
        </authorList>
    </citation>
    <scope>NUCLEOTIDE SEQUENCE</scope>
    <source>
        <strain evidence="1">CECT 8858</strain>
    </source>
</reference>
<dbReference type="Proteomes" id="UP000837932">
    <property type="component" value="Unassembled WGS sequence"/>
</dbReference>
<dbReference type="SUPFAM" id="SSF53335">
    <property type="entry name" value="S-adenosyl-L-methionine-dependent methyltransferases"/>
    <property type="match status" value="1"/>
</dbReference>
<keyword evidence="2" id="KW-1185">Reference proteome</keyword>
<dbReference type="Gene3D" id="3.40.50.150">
    <property type="entry name" value="Vaccinia Virus protein VP39"/>
    <property type="match status" value="1"/>
</dbReference>
<sequence>MNVADFSIENIQFDVVGLFFAHFPAHLRQEFHQKVTQVIKTSGCIIFEVFHKNQLNYLSGGPKDLSMLFSVEEVEKEFSGLKILQLEDKIIDLDEGLYHQGKGHVVRMIATKN</sequence>
<accession>A0ABN8EPN0</accession>
<dbReference type="InterPro" id="IPR029063">
    <property type="entry name" value="SAM-dependent_MTases_sf"/>
</dbReference>
<dbReference type="EMBL" id="CAKLPY010000001">
    <property type="protein sequence ID" value="CAH0994843.1"/>
    <property type="molecule type" value="Genomic_DNA"/>
</dbReference>
<name>A0ABN8EPN0_9BACT</name>